<protein>
    <submittedName>
        <fullName evidence="1">Uncharacterized protein</fullName>
    </submittedName>
</protein>
<dbReference type="EMBL" id="CAJZAF010000007">
    <property type="protein sequence ID" value="CAG9169939.1"/>
    <property type="molecule type" value="Genomic_DNA"/>
</dbReference>
<sequence>MRKTATIRLFTRDPNSQVGFQSTNRASTDAINALEQWKVKVVDRDYQVQQDFDNALVVLMTMDARDTTAGLDLEAECVRCGVIHKMVEPQ</sequence>
<comment type="caution">
    <text evidence="1">The sequence shown here is derived from an EMBL/GenBank/DDBJ whole genome shotgun (WGS) entry which is preliminary data.</text>
</comment>
<gene>
    <name evidence="1" type="ORF">LMG23994_01739</name>
</gene>
<reference evidence="1 2" key="1">
    <citation type="submission" date="2021-08" db="EMBL/GenBank/DDBJ databases">
        <authorList>
            <person name="Peeters C."/>
        </authorList>
    </citation>
    <scope>NUCLEOTIDE SEQUENCE [LARGE SCALE GENOMIC DNA]</scope>
    <source>
        <strain evidence="1 2">LMG 23994</strain>
    </source>
</reference>
<keyword evidence="2" id="KW-1185">Reference proteome</keyword>
<evidence type="ECO:0000313" key="1">
    <source>
        <dbReference type="EMBL" id="CAG9169939.1"/>
    </source>
</evidence>
<name>A0ABM8WR76_9BURK</name>
<evidence type="ECO:0000313" key="2">
    <source>
        <dbReference type="Proteomes" id="UP000701702"/>
    </source>
</evidence>
<dbReference type="Proteomes" id="UP000701702">
    <property type="component" value="Unassembled WGS sequence"/>
</dbReference>
<dbReference type="RefSeq" id="WP_224001364.1">
    <property type="nucleotide sequence ID" value="NZ_CAJZAF010000007.1"/>
</dbReference>
<accession>A0ABM8WR76</accession>
<organism evidence="1 2">
    <name type="scientific">Cupriavidus pinatubonensis</name>
    <dbReference type="NCBI Taxonomy" id="248026"/>
    <lineage>
        <taxon>Bacteria</taxon>
        <taxon>Pseudomonadati</taxon>
        <taxon>Pseudomonadota</taxon>
        <taxon>Betaproteobacteria</taxon>
        <taxon>Burkholderiales</taxon>
        <taxon>Burkholderiaceae</taxon>
        <taxon>Cupriavidus</taxon>
    </lineage>
</organism>
<proteinExistence type="predicted"/>